<dbReference type="Gene3D" id="2.60.40.10">
    <property type="entry name" value="Immunoglobulins"/>
    <property type="match status" value="1"/>
</dbReference>
<dbReference type="InterPro" id="IPR008979">
    <property type="entry name" value="Galactose-bd-like_sf"/>
</dbReference>
<reference evidence="1 2" key="2">
    <citation type="journal article" date="2022" name="Microorganisms">
        <title>Complete Genome Sequences of Two Flavobacterium ammonificans Strains and a Flavobacterium ammoniigenes Strain of Ammonifying Bacterioplankton Isolated from Surface River Water.</title>
        <authorList>
            <person name="Suda W."/>
            <person name="Ogata Y."/>
            <person name="Shindo C."/>
            <person name="Watanabe K."/>
        </authorList>
    </citation>
    <scope>NUCLEOTIDE SEQUENCE [LARGE SCALE GENOMIC DNA]</scope>
    <source>
        <strain evidence="1 2">GENT5</strain>
    </source>
</reference>
<evidence type="ECO:0000313" key="2">
    <source>
        <dbReference type="Proteomes" id="UP001319867"/>
    </source>
</evidence>
<evidence type="ECO:0008006" key="3">
    <source>
        <dbReference type="Google" id="ProtNLM"/>
    </source>
</evidence>
<dbReference type="InterPro" id="IPR035986">
    <property type="entry name" value="PKD_dom_sf"/>
</dbReference>
<dbReference type="SUPFAM" id="SSF49299">
    <property type="entry name" value="PKD domain"/>
    <property type="match status" value="1"/>
</dbReference>
<organism evidence="1 2">
    <name type="scientific">Flavobacterium ammoniigenes</name>
    <dbReference type="NCBI Taxonomy" id="1751095"/>
    <lineage>
        <taxon>Bacteria</taxon>
        <taxon>Pseudomonadati</taxon>
        <taxon>Bacteroidota</taxon>
        <taxon>Flavobacteriia</taxon>
        <taxon>Flavobacteriales</taxon>
        <taxon>Flavobacteriaceae</taxon>
        <taxon>Flavobacterium</taxon>
    </lineage>
</organism>
<dbReference type="InterPro" id="IPR013783">
    <property type="entry name" value="Ig-like_fold"/>
</dbReference>
<keyword evidence="2" id="KW-1185">Reference proteome</keyword>
<dbReference type="SUPFAM" id="SSF49785">
    <property type="entry name" value="Galactose-binding domain-like"/>
    <property type="match status" value="1"/>
</dbReference>
<gene>
    <name evidence="1" type="ORF">GENT5_09160</name>
</gene>
<accession>A0ABM7V4X6</accession>
<evidence type="ECO:0000313" key="1">
    <source>
        <dbReference type="EMBL" id="BDB54611.1"/>
    </source>
</evidence>
<proteinExistence type="predicted"/>
<dbReference type="EMBL" id="AP025184">
    <property type="protein sequence ID" value="BDB54611.1"/>
    <property type="molecule type" value="Genomic_DNA"/>
</dbReference>
<sequence length="520" mass="55129">MLAVTISCSVPEGIDGDTSFLASASDPAAVSALATITQNNSGKVTLTPRGEGATKFEVYFGDGTAQPAIVSAGSSAVHIYREGVYTVKIVAIGITGKRTESTQQINVSFRSPENLVVTIENDRAISKKVTVRATADFALFYEVYFGDVPNEVPVQVNNGEATSHIYANAGTYTIKIVSKSGAVRTTNYQEDFVVTAIMAPTTAAPTPPSRIAGDVVSIFSDAYTNIGVSEWNPGWGQSTVLTNVTIGSNNTLKYGALNYTGIVTDYGNATNLSNMTYVHFDYWTPDATTLGFKIVNTSQPNGPTKESQVDLSTVTRMNWVSVDIPLSDFTTNKSAITQMLFASSGGTVFIDNLYFYKNPTPASGIQGTWKLAPEAGALKVGDSYGAGNWWSNSVQDVTTRACLFDDTYVFATNGSFSNVLGSSTWLEAWQGTANACGAPVAPHNGASATYTYNSSTNKVTINGSGAYLGLPKANNSGELPNVAVPSSIVYNVVLSNGNNTMELVIEAGNGVFWSFKLVRV</sequence>
<dbReference type="Proteomes" id="UP001319867">
    <property type="component" value="Chromosome"/>
</dbReference>
<protein>
    <recommendedName>
        <fullName evidence="3">PKD domain-containing protein</fullName>
    </recommendedName>
</protein>
<dbReference type="Gene3D" id="2.60.120.430">
    <property type="entry name" value="Galactose-binding lectin"/>
    <property type="match status" value="1"/>
</dbReference>
<reference evidence="1 2" key="1">
    <citation type="journal article" date="2022" name="Int. J. Syst. Evol. Microbiol.">
        <title>Flavobacterium ammonificans sp. nov. and Flavobacterium ammoniigenes sp. nov., ammonifying bacteria isolated from surface river water.</title>
        <authorList>
            <person name="Watanabe K."/>
            <person name="Kitamura T."/>
            <person name="Ogata Y."/>
            <person name="Shindo C."/>
            <person name="Suda W."/>
        </authorList>
    </citation>
    <scope>NUCLEOTIDE SEQUENCE [LARGE SCALE GENOMIC DNA]</scope>
    <source>
        <strain evidence="1 2">GENT5</strain>
    </source>
</reference>
<name>A0ABM7V4X6_9FLAO</name>